<evidence type="ECO:0000313" key="2">
    <source>
        <dbReference type="Proteomes" id="UP000625574"/>
    </source>
</evidence>
<dbReference type="EMBL" id="JAEIOT010000011">
    <property type="protein sequence ID" value="MBI9001260.1"/>
    <property type="molecule type" value="Genomic_DNA"/>
</dbReference>
<reference evidence="1 2" key="1">
    <citation type="submission" date="2020-12" db="EMBL/GenBank/DDBJ databases">
        <title>Genome public.</title>
        <authorList>
            <person name="Sun Q."/>
        </authorList>
    </citation>
    <scope>NUCLEOTIDE SEQUENCE [LARGE SCALE GENOMIC DNA]</scope>
    <source>
        <strain evidence="1 2">CCM 8864</strain>
    </source>
</reference>
<keyword evidence="2" id="KW-1185">Reference proteome</keyword>
<organism evidence="1 2">
    <name type="scientific">Corynebacterium marambiense</name>
    <dbReference type="NCBI Taxonomy" id="2765364"/>
    <lineage>
        <taxon>Bacteria</taxon>
        <taxon>Bacillati</taxon>
        <taxon>Actinomycetota</taxon>
        <taxon>Actinomycetes</taxon>
        <taxon>Mycobacteriales</taxon>
        <taxon>Corynebacteriaceae</taxon>
        <taxon>Corynebacterium</taxon>
    </lineage>
</organism>
<name>A0ABS0VWZ0_9CORY</name>
<proteinExistence type="predicted"/>
<sequence length="130" mass="13903">MTEIAVTELRVIKPMYSPHKEESSVATKTPIAIVTTSLVHTNSKPFDSTRNIDTGIATITATAPRIAPTNVAVSVFTPTTLVLVGEIITVRAIVPVPYSRVTIKAPIQAAQIVIAKNERRTVAPPSSDET</sequence>
<gene>
    <name evidence="1" type="ORF">JDV76_09820</name>
</gene>
<protein>
    <submittedName>
        <fullName evidence="1">Uncharacterized protein</fullName>
    </submittedName>
</protein>
<dbReference type="Proteomes" id="UP000625574">
    <property type="component" value="Unassembled WGS sequence"/>
</dbReference>
<comment type="caution">
    <text evidence="1">The sequence shown here is derived from an EMBL/GenBank/DDBJ whole genome shotgun (WGS) entry which is preliminary data.</text>
</comment>
<evidence type="ECO:0000313" key="1">
    <source>
        <dbReference type="EMBL" id="MBI9001260.1"/>
    </source>
</evidence>
<dbReference type="RefSeq" id="WP_198736718.1">
    <property type="nucleotide sequence ID" value="NZ_JAEIOT010000011.1"/>
</dbReference>
<accession>A0ABS0VWZ0</accession>